<keyword evidence="2" id="KW-1133">Transmembrane helix</keyword>
<feature type="transmembrane region" description="Helical" evidence="2">
    <location>
        <begin position="582"/>
        <end position="604"/>
    </location>
</feature>
<proteinExistence type="predicted"/>
<feature type="compositionally biased region" description="Low complexity" evidence="1">
    <location>
        <begin position="288"/>
        <end position="300"/>
    </location>
</feature>
<feature type="compositionally biased region" description="Polar residues" evidence="1">
    <location>
        <begin position="366"/>
        <end position="375"/>
    </location>
</feature>
<feature type="compositionally biased region" description="Basic and acidic residues" evidence="1">
    <location>
        <begin position="379"/>
        <end position="397"/>
    </location>
</feature>
<feature type="compositionally biased region" description="Low complexity" evidence="1">
    <location>
        <begin position="45"/>
        <end position="58"/>
    </location>
</feature>
<feature type="region of interest" description="Disordered" evidence="1">
    <location>
        <begin position="154"/>
        <end position="435"/>
    </location>
</feature>
<gene>
    <name evidence="3" type="ORF">RSOLAG22IIIB_06405</name>
</gene>
<feature type="transmembrane region" description="Helical" evidence="2">
    <location>
        <begin position="481"/>
        <end position="502"/>
    </location>
</feature>
<name>A0A0K6GER2_9AGAM</name>
<evidence type="ECO:0000313" key="3">
    <source>
        <dbReference type="EMBL" id="CUA76941.1"/>
    </source>
</evidence>
<feature type="compositionally biased region" description="Polar residues" evidence="1">
    <location>
        <begin position="11"/>
        <end position="20"/>
    </location>
</feature>
<keyword evidence="2" id="KW-0812">Transmembrane</keyword>
<evidence type="ECO:0000256" key="2">
    <source>
        <dbReference type="SAM" id="Phobius"/>
    </source>
</evidence>
<keyword evidence="4" id="KW-1185">Reference proteome</keyword>
<organism evidence="3 4">
    <name type="scientific">Rhizoctonia solani</name>
    <dbReference type="NCBI Taxonomy" id="456999"/>
    <lineage>
        <taxon>Eukaryota</taxon>
        <taxon>Fungi</taxon>
        <taxon>Dikarya</taxon>
        <taxon>Basidiomycota</taxon>
        <taxon>Agaricomycotina</taxon>
        <taxon>Agaricomycetes</taxon>
        <taxon>Cantharellales</taxon>
        <taxon>Ceratobasidiaceae</taxon>
        <taxon>Rhizoctonia</taxon>
    </lineage>
</organism>
<feature type="region of interest" description="Disordered" evidence="1">
    <location>
        <begin position="1"/>
        <end position="138"/>
    </location>
</feature>
<feature type="compositionally biased region" description="Polar residues" evidence="1">
    <location>
        <begin position="59"/>
        <end position="102"/>
    </location>
</feature>
<feature type="compositionally biased region" description="Polar residues" evidence="1">
    <location>
        <begin position="154"/>
        <end position="172"/>
    </location>
</feature>
<feature type="compositionally biased region" description="Low complexity" evidence="1">
    <location>
        <begin position="203"/>
        <end position="216"/>
    </location>
</feature>
<feature type="compositionally biased region" description="Polar residues" evidence="1">
    <location>
        <begin position="398"/>
        <end position="409"/>
    </location>
</feature>
<feature type="transmembrane region" description="Helical" evidence="2">
    <location>
        <begin position="444"/>
        <end position="466"/>
    </location>
</feature>
<accession>A0A0K6GER2</accession>
<dbReference type="EMBL" id="CYGV01001734">
    <property type="protein sequence ID" value="CUA76941.1"/>
    <property type="molecule type" value="Genomic_DNA"/>
</dbReference>
<evidence type="ECO:0000313" key="4">
    <source>
        <dbReference type="Proteomes" id="UP000044841"/>
    </source>
</evidence>
<protein>
    <submittedName>
        <fullName evidence="3">Uncharacterized protein</fullName>
    </submittedName>
</protein>
<sequence length="660" mass="71201">MTSQPPPWSPHHSTPYQDPNTDPRALGNYLVSQQAGYSQPQQAGYSNQQQAGYSNQQQPNSGYTQPGQGYTPTPNPNTQAYTPNPNAQTYAPNSAYPQTQSRPPLPAPPSQMANRQMSLPLAPSHGSSAYGHPIQPPANTSVAALDLAQYPVNTQQAGYPQPGYSNVQSVYPQSAYGAHPQPAYGSQPQSGYGTPPNGYVYGAQAPAATYPTQPTANYQTPTSTYPSQPAYQTPPPPASNYPSQPVSSNYNPQPTIGGGTANVGDFIDVGPFTYSGIRETSPERPQRHQSPQRQASPQRPQRYESPQRVPRQESPQRAPIARHESPQRPAPERQPSQPTRGHLPWASENTNASDPELGDPDLMYPSRNNSTSVLPNAQAREHDSASEASHTPEERNPNETSYFSPNPSTENKDKKDWGVRQEGERAGDVNSHGKLISNGPRKRMAVRALEVLCAIGAVIACIYAFAVPKPNPAAPPASRPAVYLIVVFGFITIFVFAYIYVVRGLFGVGRNKDDPYAHAMVLPISRHRPGSNNNSKSQLNLTANQPENNLTPGVPWSEQQPTSGGVFTSYEREKARLAARKGLWWALGLDVLGALAWGTGFVLAMVGPRCPVGGYSGWCDAFNGAVACSCIGCVLFIVSGVLVGRDLVASRGSDRKLGRN</sequence>
<feature type="transmembrane region" description="Helical" evidence="2">
    <location>
        <begin position="624"/>
        <end position="643"/>
    </location>
</feature>
<feature type="compositionally biased region" description="Polar residues" evidence="1">
    <location>
        <begin position="30"/>
        <end position="44"/>
    </location>
</feature>
<reference evidence="3 4" key="1">
    <citation type="submission" date="2015-07" db="EMBL/GenBank/DDBJ databases">
        <authorList>
            <person name="Noorani M."/>
        </authorList>
    </citation>
    <scope>NUCLEOTIDE SEQUENCE [LARGE SCALE GENOMIC DNA]</scope>
    <source>
        <strain evidence="3">BBA 69670</strain>
    </source>
</reference>
<evidence type="ECO:0000256" key="1">
    <source>
        <dbReference type="SAM" id="MobiDB-lite"/>
    </source>
</evidence>
<dbReference type="AlphaFoldDB" id="A0A0K6GER2"/>
<dbReference type="Proteomes" id="UP000044841">
    <property type="component" value="Unassembled WGS sequence"/>
</dbReference>
<feature type="compositionally biased region" description="Basic and acidic residues" evidence="1">
    <location>
        <begin position="410"/>
        <end position="427"/>
    </location>
</feature>
<keyword evidence="2" id="KW-0472">Membrane</keyword>